<dbReference type="InterPro" id="IPR002110">
    <property type="entry name" value="Ankyrin_rpt"/>
</dbReference>
<keyword evidence="2 3" id="KW-0040">ANK repeat</keyword>
<dbReference type="PANTHER" id="PTHR24198">
    <property type="entry name" value="ANKYRIN REPEAT AND PROTEIN KINASE DOMAIN-CONTAINING PROTEIN"/>
    <property type="match status" value="1"/>
</dbReference>
<dbReference type="AlphaFoldDB" id="A0A0L0D9F2"/>
<dbReference type="SUPFAM" id="SSF48403">
    <property type="entry name" value="Ankyrin repeat"/>
    <property type="match status" value="2"/>
</dbReference>
<reference evidence="4 5" key="1">
    <citation type="submission" date="2010-05" db="EMBL/GenBank/DDBJ databases">
        <title>The Genome Sequence of Thecamonas trahens ATCC 50062.</title>
        <authorList>
            <consortium name="The Broad Institute Genome Sequencing Platform"/>
            <person name="Russ C."/>
            <person name="Cuomo C."/>
            <person name="Shea T."/>
            <person name="Young S.K."/>
            <person name="Zeng Q."/>
            <person name="Koehrsen M."/>
            <person name="Haas B."/>
            <person name="Borodovsky M."/>
            <person name="Guigo R."/>
            <person name="Alvarado L."/>
            <person name="Berlin A."/>
            <person name="Bochicchio J."/>
            <person name="Borenstein D."/>
            <person name="Chapman S."/>
            <person name="Chen Z."/>
            <person name="Freedman E."/>
            <person name="Gellesch M."/>
            <person name="Goldberg J."/>
            <person name="Griggs A."/>
            <person name="Gujja S."/>
            <person name="Heilman E."/>
            <person name="Heiman D."/>
            <person name="Hepburn T."/>
            <person name="Howarth C."/>
            <person name="Jen D."/>
            <person name="Larson L."/>
            <person name="Mehta T."/>
            <person name="Park D."/>
            <person name="Pearson M."/>
            <person name="Roberts A."/>
            <person name="Saif S."/>
            <person name="Shenoy N."/>
            <person name="Sisk P."/>
            <person name="Stolte C."/>
            <person name="Sykes S."/>
            <person name="Thomson T."/>
            <person name="Walk T."/>
            <person name="White J."/>
            <person name="Yandava C."/>
            <person name="Burger G."/>
            <person name="Gray M.W."/>
            <person name="Holland P.W.H."/>
            <person name="King N."/>
            <person name="Lang F.B.F."/>
            <person name="Roger A.J."/>
            <person name="Ruiz-Trillo I."/>
            <person name="Lander E."/>
            <person name="Nusbaum C."/>
        </authorList>
    </citation>
    <scope>NUCLEOTIDE SEQUENCE [LARGE SCALE GENOMIC DNA]</scope>
    <source>
        <strain evidence="4 5">ATCC 50062</strain>
    </source>
</reference>
<protein>
    <submittedName>
        <fullName evidence="4">Ankyrin</fullName>
    </submittedName>
</protein>
<dbReference type="STRING" id="461836.A0A0L0D9F2"/>
<feature type="repeat" description="ANK" evidence="3">
    <location>
        <begin position="318"/>
        <end position="339"/>
    </location>
</feature>
<dbReference type="Proteomes" id="UP000054408">
    <property type="component" value="Unassembled WGS sequence"/>
</dbReference>
<keyword evidence="5" id="KW-1185">Reference proteome</keyword>
<dbReference type="Pfam" id="PF00023">
    <property type="entry name" value="Ank"/>
    <property type="match status" value="2"/>
</dbReference>
<dbReference type="PANTHER" id="PTHR24198:SF165">
    <property type="entry name" value="ANKYRIN REPEAT-CONTAINING PROTEIN-RELATED"/>
    <property type="match status" value="1"/>
</dbReference>
<feature type="repeat" description="ANK" evidence="3">
    <location>
        <begin position="73"/>
        <end position="97"/>
    </location>
</feature>
<evidence type="ECO:0000256" key="2">
    <source>
        <dbReference type="ARBA" id="ARBA00023043"/>
    </source>
</evidence>
<feature type="repeat" description="ANK" evidence="3">
    <location>
        <begin position="550"/>
        <end position="582"/>
    </location>
</feature>
<name>A0A0L0D9F2_THETB</name>
<feature type="repeat" description="ANK" evidence="3">
    <location>
        <begin position="401"/>
        <end position="444"/>
    </location>
</feature>
<accession>A0A0L0D9F2</accession>
<dbReference type="OrthoDB" id="194358at2759"/>
<sequence length="747" mass="77248">MFGSAKVALSLHAAAAAGDAARVESLLEAGADAGAGNDRGWTPMYVAAHYGHVHIIKILAGSPIADVNAPNSRGWTPLHVAVVCGHDDVVDWLVSCGGADVDAVSVAGETPLILAAKHNRTNMIDILQSSGKEPPAGWLASGSVAEFDAPRAKLLAPVPRDADGAVDVAAWVVKMDDEGVFQAHAQQWTLMHLAAATESPVMVLWLVTHCPELISVVDGNGATPLHFGTASIRVVQILHSHGASLCQLDANRHSPVDKAIAGNHVPSLKWMARCAGKASCTKCGTILLHSLVMSGNVETLMSVMLTYTAGMLSWSSPNGQSPLHLAVALGNTAMVEALLATAVGPTAAVPTRTAEADEDDKSAIAWKKEEALLRGGWSKGVRFAADAADIVFSWLSMLNEDGEAPLHIAAALATDNDGLENTMHVVTMLQVLRDAGADKTLRNSRGQLILHIAVEHAIAATSKILDAIPGYVMMFNADANACDGSGLTALQCAATAGATTVIRVLLKGCSVDARGADHTTALHCAAAGNHANAVCMLVAEGADTEARDRLGAVPLHYAAKASALESVAALIRCGADVDARNDRLETPLHVAAKTMVPAPWRGFSKPVAHPAHAVLLSHGADLRARDEAGRTLAHLAAMVGRLDVIEVLAVHDICLVAKAGVDELGATPQLYASACGDVAMVAYLILSGVDSTQLASDVAIGNLCIPETIVTFLASVELLGATTRDAVIAALPEASARAVLAGAALPR</sequence>
<dbReference type="SMART" id="SM00248">
    <property type="entry name" value="ANK"/>
    <property type="match status" value="15"/>
</dbReference>
<dbReference type="eggNOG" id="KOG4177">
    <property type="taxonomic scope" value="Eukaryota"/>
</dbReference>
<dbReference type="Gene3D" id="1.25.40.20">
    <property type="entry name" value="Ankyrin repeat-containing domain"/>
    <property type="match status" value="7"/>
</dbReference>
<dbReference type="InterPro" id="IPR036770">
    <property type="entry name" value="Ankyrin_rpt-contain_sf"/>
</dbReference>
<evidence type="ECO:0000256" key="3">
    <source>
        <dbReference type="PROSITE-ProRule" id="PRU00023"/>
    </source>
</evidence>
<gene>
    <name evidence="4" type="ORF">AMSG_00458</name>
</gene>
<evidence type="ECO:0000256" key="1">
    <source>
        <dbReference type="ARBA" id="ARBA00022737"/>
    </source>
</evidence>
<evidence type="ECO:0000313" key="4">
    <source>
        <dbReference type="EMBL" id="KNC48681.1"/>
    </source>
</evidence>
<dbReference type="GeneID" id="25560266"/>
<dbReference type="RefSeq" id="XP_013762737.1">
    <property type="nucleotide sequence ID" value="XM_013907283.1"/>
</dbReference>
<dbReference type="PROSITE" id="PS50297">
    <property type="entry name" value="ANK_REP_REGION"/>
    <property type="match status" value="4"/>
</dbReference>
<dbReference type="EMBL" id="GL349434">
    <property type="protein sequence ID" value="KNC48681.1"/>
    <property type="molecule type" value="Genomic_DNA"/>
</dbReference>
<organism evidence="4 5">
    <name type="scientific">Thecamonas trahens ATCC 50062</name>
    <dbReference type="NCBI Taxonomy" id="461836"/>
    <lineage>
        <taxon>Eukaryota</taxon>
        <taxon>Apusozoa</taxon>
        <taxon>Apusomonadida</taxon>
        <taxon>Apusomonadidae</taxon>
        <taxon>Thecamonas</taxon>
    </lineage>
</organism>
<dbReference type="PRINTS" id="PR01415">
    <property type="entry name" value="ANKYRIN"/>
</dbReference>
<keyword evidence="1" id="KW-0677">Repeat</keyword>
<dbReference type="PROSITE" id="PS50088">
    <property type="entry name" value="ANK_REPEAT"/>
    <property type="match status" value="6"/>
</dbReference>
<evidence type="ECO:0000313" key="5">
    <source>
        <dbReference type="Proteomes" id="UP000054408"/>
    </source>
</evidence>
<feature type="repeat" description="ANK" evidence="3">
    <location>
        <begin position="517"/>
        <end position="549"/>
    </location>
</feature>
<feature type="repeat" description="ANK" evidence="3">
    <location>
        <begin position="11"/>
        <end position="38"/>
    </location>
</feature>
<proteinExistence type="predicted"/>
<dbReference type="Pfam" id="PF12796">
    <property type="entry name" value="Ank_2"/>
    <property type="match status" value="3"/>
</dbReference>